<evidence type="ECO:0000313" key="2">
    <source>
        <dbReference type="Proteomes" id="UP001356427"/>
    </source>
</evidence>
<comment type="caution">
    <text evidence="1">The sequence shown here is derived from an EMBL/GenBank/DDBJ whole genome shotgun (WGS) entry which is preliminary data.</text>
</comment>
<sequence>MEQIVEAAGEPSSFLQWQKEMWERDLQEELAQEERWRLEGCISSEEAALARITERNQKTALLKKEETAKLMQRYANKQLQEEKEMRPGATVKEVSEQSGELLRQALEEAQAELSRKFEIISQIWAIESVPLIRHRFVDETTAGHDLLGEMSLAELRERLAMLRDAEQKEQQDRRERILEDKQSREQLLLEQLDTIALHRTALGQAAARRQEEKRARQELQQGVAEDERMVVLQRRLEETQQERHRLKQSEKTFVLLTLRE</sequence>
<proteinExistence type="predicted"/>
<organism evidence="1 2">
    <name type="scientific">Coregonus suidteri</name>
    <dbReference type="NCBI Taxonomy" id="861788"/>
    <lineage>
        <taxon>Eukaryota</taxon>
        <taxon>Metazoa</taxon>
        <taxon>Chordata</taxon>
        <taxon>Craniata</taxon>
        <taxon>Vertebrata</taxon>
        <taxon>Euteleostomi</taxon>
        <taxon>Actinopterygii</taxon>
        <taxon>Neopterygii</taxon>
        <taxon>Teleostei</taxon>
        <taxon>Protacanthopterygii</taxon>
        <taxon>Salmoniformes</taxon>
        <taxon>Salmonidae</taxon>
        <taxon>Coregoninae</taxon>
        <taxon>Coregonus</taxon>
    </lineage>
</organism>
<keyword evidence="2" id="KW-1185">Reference proteome</keyword>
<dbReference type="PANTHER" id="PTHR34649">
    <property type="entry name" value="CILIA- AND FLAGELLA-ASSOCIATED PROTEIN 99"/>
    <property type="match status" value="1"/>
</dbReference>
<accession>A0AAN8QPJ3</accession>
<name>A0AAN8QPJ3_9TELE</name>
<dbReference type="AlphaFoldDB" id="A0AAN8QPJ3"/>
<dbReference type="EMBL" id="JAGTTL010000020">
    <property type="protein sequence ID" value="KAK6307296.1"/>
    <property type="molecule type" value="Genomic_DNA"/>
</dbReference>
<reference evidence="1 2" key="1">
    <citation type="submission" date="2021-04" db="EMBL/GenBank/DDBJ databases">
        <authorList>
            <person name="De Guttry C."/>
            <person name="Zahm M."/>
            <person name="Klopp C."/>
            <person name="Cabau C."/>
            <person name="Louis A."/>
            <person name="Berthelot C."/>
            <person name="Parey E."/>
            <person name="Roest Crollius H."/>
            <person name="Montfort J."/>
            <person name="Robinson-Rechavi M."/>
            <person name="Bucao C."/>
            <person name="Bouchez O."/>
            <person name="Gislard M."/>
            <person name="Lluch J."/>
            <person name="Milhes M."/>
            <person name="Lampietro C."/>
            <person name="Lopez Roques C."/>
            <person name="Donnadieu C."/>
            <person name="Braasch I."/>
            <person name="Desvignes T."/>
            <person name="Postlethwait J."/>
            <person name="Bobe J."/>
            <person name="Wedekind C."/>
            <person name="Guiguen Y."/>
        </authorList>
    </citation>
    <scope>NUCLEOTIDE SEQUENCE [LARGE SCALE GENOMIC DNA]</scope>
    <source>
        <strain evidence="1">Cs_M1</strain>
        <tissue evidence="1">Blood</tissue>
    </source>
</reference>
<evidence type="ECO:0000313" key="1">
    <source>
        <dbReference type="EMBL" id="KAK6307296.1"/>
    </source>
</evidence>
<dbReference type="PANTHER" id="PTHR34649:SF1">
    <property type="entry name" value="CILIA- AND FLAGELLA-ASSOCIATED PROTEIN 99"/>
    <property type="match status" value="1"/>
</dbReference>
<protein>
    <submittedName>
        <fullName evidence="1">Uncharacterized protein</fullName>
    </submittedName>
</protein>
<dbReference type="InterPro" id="IPR039341">
    <property type="entry name" value="CFAP99"/>
</dbReference>
<dbReference type="Proteomes" id="UP001356427">
    <property type="component" value="Unassembled WGS sequence"/>
</dbReference>
<gene>
    <name evidence="1" type="ORF">J4Q44_G00224440</name>
</gene>